<name>A0A542ZSC1_9ACTN</name>
<evidence type="ECO:0000256" key="2">
    <source>
        <dbReference type="SAM" id="SignalP"/>
    </source>
</evidence>
<organism evidence="3 4">
    <name type="scientific">Propioniferax innocua</name>
    <dbReference type="NCBI Taxonomy" id="1753"/>
    <lineage>
        <taxon>Bacteria</taxon>
        <taxon>Bacillati</taxon>
        <taxon>Actinomycetota</taxon>
        <taxon>Actinomycetes</taxon>
        <taxon>Propionibacteriales</taxon>
        <taxon>Propionibacteriaceae</taxon>
        <taxon>Propioniferax</taxon>
    </lineage>
</organism>
<dbReference type="RefSeq" id="WP_142092894.1">
    <property type="nucleotide sequence ID" value="NZ_BAAAMD010000001.1"/>
</dbReference>
<evidence type="ECO:0000313" key="3">
    <source>
        <dbReference type="EMBL" id="TQL63140.1"/>
    </source>
</evidence>
<keyword evidence="4" id="KW-1185">Reference proteome</keyword>
<sequence length="489" mass="53028">MKLWSSLAASAALVLAASSVAAPALAAPNDSAAQGASTSKKTTTDSGGAGAFKVPGAIGKQWKELRGTDADLGQPRAEQECGLRADACMQQFENGTLVWTPENGRVLTIRGALHQRWTDEKAQDGDFGYPLADEECTDSGCGQVFEGGQIHYTHGKETFTVRAPIIEAYGRSGDAAGPLGRPIAEASCDLADGGCFQTFEKGSIYYTPKTQSWFVKGPIGEKWGDGNWEHGELGFPAGDTFCRLKDEGCFQTYQNGSIYWTKGHGAIKVGGPIGDHWGKENWEHGWLGFPTGDEGASDKGNWQTFQGGNLYKPKDKDVMAVRGDILARWGETGYENGDLGWPLTGEFCELRDGGCANQFENGSIYWTEKTGAQVVRGAIRDVWASKGWEKSYLGYPTAAEDCSIGGEKDACFQTFQYGSVYWSRETGAFPVSGQVMKGWAAEGYETGKLGFPVSDLHFEMRDGNKVFFQEFEHGFVEYTQGNDPSVVMK</sequence>
<gene>
    <name evidence="3" type="ORF">FB460_0941</name>
</gene>
<accession>A0A542ZSC1</accession>
<dbReference type="Proteomes" id="UP000316196">
    <property type="component" value="Unassembled WGS sequence"/>
</dbReference>
<feature type="chain" id="PRO_5021805275" evidence="2">
    <location>
        <begin position="27"/>
        <end position="489"/>
    </location>
</feature>
<dbReference type="InterPro" id="IPR013207">
    <property type="entry name" value="LGFP"/>
</dbReference>
<evidence type="ECO:0000256" key="1">
    <source>
        <dbReference type="SAM" id="MobiDB-lite"/>
    </source>
</evidence>
<dbReference type="OrthoDB" id="3725384at2"/>
<evidence type="ECO:0000313" key="4">
    <source>
        <dbReference type="Proteomes" id="UP000316196"/>
    </source>
</evidence>
<feature type="region of interest" description="Disordered" evidence="1">
    <location>
        <begin position="28"/>
        <end position="53"/>
    </location>
</feature>
<dbReference type="EMBL" id="VFOR01000001">
    <property type="protein sequence ID" value="TQL63140.1"/>
    <property type="molecule type" value="Genomic_DNA"/>
</dbReference>
<dbReference type="AlphaFoldDB" id="A0A542ZSC1"/>
<feature type="signal peptide" evidence="2">
    <location>
        <begin position="1"/>
        <end position="26"/>
    </location>
</feature>
<feature type="compositionally biased region" description="Low complexity" evidence="1">
    <location>
        <begin position="28"/>
        <end position="46"/>
    </location>
</feature>
<reference evidence="3 4" key="1">
    <citation type="submission" date="2019-06" db="EMBL/GenBank/DDBJ databases">
        <title>Sequencing the genomes of 1000 actinobacteria strains.</title>
        <authorList>
            <person name="Klenk H.-P."/>
        </authorList>
    </citation>
    <scope>NUCLEOTIDE SEQUENCE [LARGE SCALE GENOMIC DNA]</scope>
    <source>
        <strain evidence="3 4">DSM 8251</strain>
    </source>
</reference>
<comment type="caution">
    <text evidence="3">The sequence shown here is derived from an EMBL/GenBank/DDBJ whole genome shotgun (WGS) entry which is preliminary data.</text>
</comment>
<dbReference type="Pfam" id="PF08310">
    <property type="entry name" value="LGFP"/>
    <property type="match status" value="7"/>
</dbReference>
<protein>
    <submittedName>
        <fullName evidence="3">LGFP repeat-containing protein</fullName>
    </submittedName>
</protein>
<proteinExistence type="predicted"/>
<keyword evidence="2" id="KW-0732">Signal</keyword>